<feature type="compositionally biased region" description="Acidic residues" evidence="9">
    <location>
        <begin position="225"/>
        <end position="242"/>
    </location>
</feature>
<evidence type="ECO:0000256" key="3">
    <source>
        <dbReference type="ARBA" id="ARBA00022603"/>
    </source>
</evidence>
<keyword evidence="12" id="KW-1185">Reference proteome</keyword>
<keyword evidence="3" id="KW-0489">Methyltransferase</keyword>
<accession>A0A9P4XZK2</accession>
<keyword evidence="5" id="KW-0949">S-adenosyl-L-methionine</keyword>
<sequence>MHENELVSLASQITRSYSMNKTGLYQGHLLVSSWGGKLSERFNTVLKGTHLNWKGVSFVEGDFVEAGKVAWGIMNGPTAGKACPALGGEEMTSVEETGEKSAVEVDDQAITEPQVATEFSIDSVVYLSADSPFTLDKLEPNTSYVVGGLVDRNREKNLCQRRAEEKGIRTAKLPIGEYMQMASRRVLATNHVVEIMSQWLETGDWAKAFMEVIPKRKGGQLKTAEEDDDGAGEAEGNGDDEAANAQHAGGEHANGTTNTEA</sequence>
<feature type="region of interest" description="Disordered" evidence="9">
    <location>
        <begin position="218"/>
        <end position="261"/>
    </location>
</feature>
<evidence type="ECO:0000259" key="10">
    <source>
        <dbReference type="PROSITE" id="PS51675"/>
    </source>
</evidence>
<evidence type="ECO:0000256" key="8">
    <source>
        <dbReference type="ARBA" id="ARBA00048434"/>
    </source>
</evidence>
<dbReference type="GeneID" id="63835528"/>
<dbReference type="InterPro" id="IPR038459">
    <property type="entry name" value="MT_TRM10-typ_sf"/>
</dbReference>
<dbReference type="GO" id="GO:0005634">
    <property type="term" value="C:nucleus"/>
    <property type="evidence" value="ECO:0007669"/>
    <property type="project" value="TreeGrafter"/>
</dbReference>
<dbReference type="EC" id="2.1.1.221" evidence="1"/>
<gene>
    <name evidence="11" type="ORF">M406DRAFT_279938</name>
</gene>
<dbReference type="GO" id="GO:0002939">
    <property type="term" value="P:tRNA N1-guanine methylation"/>
    <property type="evidence" value="ECO:0007669"/>
    <property type="project" value="TreeGrafter"/>
</dbReference>
<comment type="catalytic activity">
    <reaction evidence="8">
        <text>guanosine(9) in tRNA + S-adenosyl-L-methionine = N(1)-methylguanosine(9) in tRNA + S-adenosyl-L-homocysteine + H(+)</text>
        <dbReference type="Rhea" id="RHEA:43156"/>
        <dbReference type="Rhea" id="RHEA-COMP:10367"/>
        <dbReference type="Rhea" id="RHEA-COMP:10368"/>
        <dbReference type="ChEBI" id="CHEBI:15378"/>
        <dbReference type="ChEBI" id="CHEBI:57856"/>
        <dbReference type="ChEBI" id="CHEBI:59789"/>
        <dbReference type="ChEBI" id="CHEBI:73542"/>
        <dbReference type="ChEBI" id="CHEBI:74269"/>
        <dbReference type="EC" id="2.1.1.221"/>
    </reaction>
</comment>
<proteinExistence type="predicted"/>
<evidence type="ECO:0000313" key="11">
    <source>
        <dbReference type="EMBL" id="KAF3763816.1"/>
    </source>
</evidence>
<comment type="caution">
    <text evidence="11">The sequence shown here is derived from an EMBL/GenBank/DDBJ whole genome shotgun (WGS) entry which is preliminary data.</text>
</comment>
<evidence type="ECO:0000256" key="6">
    <source>
        <dbReference type="ARBA" id="ARBA00031792"/>
    </source>
</evidence>
<evidence type="ECO:0000256" key="5">
    <source>
        <dbReference type="ARBA" id="ARBA00022691"/>
    </source>
</evidence>
<protein>
    <recommendedName>
        <fullName evidence="2">tRNA (guanine(9)-N1)-methyltransferase</fullName>
        <ecNumber evidence="1">2.1.1.221</ecNumber>
    </recommendedName>
    <alternativeName>
        <fullName evidence="7">tRNA methyltransferase 10</fullName>
    </alternativeName>
    <alternativeName>
        <fullName evidence="6">tRNA(m1G9)-methyltransferase</fullName>
    </alternativeName>
</protein>
<dbReference type="PANTHER" id="PTHR13563:SF13">
    <property type="entry name" value="TRNA METHYLTRANSFERASE 10 HOMOLOG A"/>
    <property type="match status" value="1"/>
</dbReference>
<dbReference type="Gene3D" id="3.40.1280.30">
    <property type="match status" value="1"/>
</dbReference>
<evidence type="ECO:0000256" key="1">
    <source>
        <dbReference type="ARBA" id="ARBA00012797"/>
    </source>
</evidence>
<dbReference type="GO" id="GO:0052905">
    <property type="term" value="F:tRNA (guanosine(9)-N1)-methyltransferase activity"/>
    <property type="evidence" value="ECO:0007669"/>
    <property type="project" value="UniProtKB-EC"/>
</dbReference>
<reference evidence="11" key="1">
    <citation type="journal article" date="2020" name="Phytopathology">
        <title>Genome sequence of the chestnut blight fungus Cryphonectria parasitica EP155: A fundamental resource for an archetypical invasive plant pathogen.</title>
        <authorList>
            <person name="Crouch J.A."/>
            <person name="Dawe A."/>
            <person name="Aerts A."/>
            <person name="Barry K."/>
            <person name="Churchill A.C.L."/>
            <person name="Grimwood J."/>
            <person name="Hillman B."/>
            <person name="Milgroom M.G."/>
            <person name="Pangilinan J."/>
            <person name="Smith M."/>
            <person name="Salamov A."/>
            <person name="Schmutz J."/>
            <person name="Yadav J."/>
            <person name="Grigoriev I.V."/>
            <person name="Nuss D."/>
        </authorList>
    </citation>
    <scope>NUCLEOTIDE SEQUENCE</scope>
    <source>
        <strain evidence="11">EP155</strain>
    </source>
</reference>
<evidence type="ECO:0000256" key="9">
    <source>
        <dbReference type="SAM" id="MobiDB-lite"/>
    </source>
</evidence>
<dbReference type="InterPro" id="IPR007356">
    <property type="entry name" value="tRNA_m1G_MeTrfase_euk"/>
</dbReference>
<dbReference type="CDD" id="cd18089">
    <property type="entry name" value="SPOUT_Trm10-like"/>
    <property type="match status" value="1"/>
</dbReference>
<dbReference type="PROSITE" id="PS51675">
    <property type="entry name" value="SAM_MT_TRM10"/>
    <property type="match status" value="1"/>
</dbReference>
<feature type="domain" description="SAM-dependent MTase TRM10-type" evidence="10">
    <location>
        <begin position="1"/>
        <end position="220"/>
    </location>
</feature>
<organism evidence="11 12">
    <name type="scientific">Cryphonectria parasitica (strain ATCC 38755 / EP155)</name>
    <dbReference type="NCBI Taxonomy" id="660469"/>
    <lineage>
        <taxon>Eukaryota</taxon>
        <taxon>Fungi</taxon>
        <taxon>Dikarya</taxon>
        <taxon>Ascomycota</taxon>
        <taxon>Pezizomycotina</taxon>
        <taxon>Sordariomycetes</taxon>
        <taxon>Sordariomycetidae</taxon>
        <taxon>Diaporthales</taxon>
        <taxon>Cryphonectriaceae</taxon>
        <taxon>Cryphonectria-Endothia species complex</taxon>
        <taxon>Cryphonectria</taxon>
    </lineage>
</organism>
<dbReference type="Proteomes" id="UP000803844">
    <property type="component" value="Unassembled WGS sequence"/>
</dbReference>
<dbReference type="EMBL" id="MU032349">
    <property type="protein sequence ID" value="KAF3763816.1"/>
    <property type="molecule type" value="Genomic_DNA"/>
</dbReference>
<keyword evidence="4" id="KW-0808">Transferase</keyword>
<dbReference type="RefSeq" id="XP_040774777.1">
    <property type="nucleotide sequence ID" value="XM_040918399.1"/>
</dbReference>
<dbReference type="InterPro" id="IPR028564">
    <property type="entry name" value="MT_TRM10-typ"/>
</dbReference>
<dbReference type="GO" id="GO:0000049">
    <property type="term" value="F:tRNA binding"/>
    <property type="evidence" value="ECO:0007669"/>
    <property type="project" value="TreeGrafter"/>
</dbReference>
<evidence type="ECO:0000256" key="7">
    <source>
        <dbReference type="ARBA" id="ARBA00032166"/>
    </source>
</evidence>
<evidence type="ECO:0000256" key="4">
    <source>
        <dbReference type="ARBA" id="ARBA00022679"/>
    </source>
</evidence>
<evidence type="ECO:0000256" key="2">
    <source>
        <dbReference type="ARBA" id="ARBA00020451"/>
    </source>
</evidence>
<name>A0A9P4XZK2_CRYP1</name>
<dbReference type="AlphaFoldDB" id="A0A9P4XZK2"/>
<evidence type="ECO:0000313" key="12">
    <source>
        <dbReference type="Proteomes" id="UP000803844"/>
    </source>
</evidence>
<dbReference type="OrthoDB" id="278300at2759"/>
<dbReference type="PANTHER" id="PTHR13563">
    <property type="entry name" value="TRNA (GUANINE-9-) METHYLTRANSFERASE"/>
    <property type="match status" value="1"/>
</dbReference>